<dbReference type="STRING" id="230819.A0A5C3L0W1"/>
<keyword evidence="12" id="KW-1185">Reference proteome</keyword>
<name>A0A5C3L0W1_COPMA</name>
<evidence type="ECO:0000256" key="2">
    <source>
        <dbReference type="ARBA" id="ARBA00006533"/>
    </source>
</evidence>
<dbReference type="Proteomes" id="UP000307440">
    <property type="component" value="Unassembled WGS sequence"/>
</dbReference>
<dbReference type="EMBL" id="ML210173">
    <property type="protein sequence ID" value="TFK26559.1"/>
    <property type="molecule type" value="Genomic_DNA"/>
</dbReference>
<dbReference type="InterPro" id="IPR016024">
    <property type="entry name" value="ARM-type_fold"/>
</dbReference>
<feature type="compositionally biased region" description="Low complexity" evidence="9">
    <location>
        <begin position="945"/>
        <end position="962"/>
    </location>
</feature>
<dbReference type="Gene3D" id="1.25.10.10">
    <property type="entry name" value="Leucine-rich Repeat Variant"/>
    <property type="match status" value="1"/>
</dbReference>
<feature type="region of interest" description="Disordered" evidence="9">
    <location>
        <begin position="539"/>
        <end position="575"/>
    </location>
</feature>
<dbReference type="GO" id="GO:0000793">
    <property type="term" value="C:condensed chromosome"/>
    <property type="evidence" value="ECO:0007669"/>
    <property type="project" value="TreeGrafter"/>
</dbReference>
<protein>
    <submittedName>
        <fullName evidence="11">Condensin subunit Cnd3</fullName>
    </submittedName>
</protein>
<dbReference type="SUPFAM" id="SSF48371">
    <property type="entry name" value="ARM repeat"/>
    <property type="match status" value="1"/>
</dbReference>
<feature type="repeat" description="HEAT" evidence="8">
    <location>
        <begin position="173"/>
        <end position="210"/>
    </location>
</feature>
<evidence type="ECO:0000256" key="1">
    <source>
        <dbReference type="ARBA" id="ARBA00004286"/>
    </source>
</evidence>
<proteinExistence type="inferred from homology"/>
<keyword evidence="6" id="KW-0226">DNA condensation</keyword>
<feature type="compositionally biased region" description="Acidic residues" evidence="9">
    <location>
        <begin position="992"/>
        <end position="1010"/>
    </location>
</feature>
<feature type="region of interest" description="Disordered" evidence="9">
    <location>
        <begin position="930"/>
        <end position="1128"/>
    </location>
</feature>
<evidence type="ECO:0000256" key="3">
    <source>
        <dbReference type="ARBA" id="ARBA00022454"/>
    </source>
</evidence>
<feature type="domain" description="Nuclear condensin complex subunit 3 C-terminal" evidence="10">
    <location>
        <begin position="586"/>
        <end position="856"/>
    </location>
</feature>
<dbReference type="InterPro" id="IPR011989">
    <property type="entry name" value="ARM-like"/>
</dbReference>
<feature type="compositionally biased region" description="Low complexity" evidence="9">
    <location>
        <begin position="1078"/>
        <end position="1100"/>
    </location>
</feature>
<keyword evidence="5" id="KW-0498">Mitosis</keyword>
<dbReference type="PANTHER" id="PTHR14418">
    <property type="entry name" value="CONDENSIN COMPLEX SUBUNIT 3-RELATED"/>
    <property type="match status" value="1"/>
</dbReference>
<dbReference type="OrthoDB" id="27187at2759"/>
<evidence type="ECO:0000256" key="6">
    <source>
        <dbReference type="ARBA" id="ARBA00023067"/>
    </source>
</evidence>
<dbReference type="GO" id="GO:0007076">
    <property type="term" value="P:mitotic chromosome condensation"/>
    <property type="evidence" value="ECO:0007669"/>
    <property type="project" value="InterPro"/>
</dbReference>
<dbReference type="InterPro" id="IPR027165">
    <property type="entry name" value="CND3"/>
</dbReference>
<feature type="compositionally biased region" description="Acidic residues" evidence="9">
    <location>
        <begin position="539"/>
        <end position="551"/>
    </location>
</feature>
<evidence type="ECO:0000256" key="5">
    <source>
        <dbReference type="ARBA" id="ARBA00022776"/>
    </source>
</evidence>
<comment type="subcellular location">
    <subcellularLocation>
        <location evidence="1">Chromosome</location>
    </subcellularLocation>
</comment>
<feature type="compositionally biased region" description="Basic and acidic residues" evidence="9">
    <location>
        <begin position="565"/>
        <end position="575"/>
    </location>
</feature>
<dbReference type="PANTHER" id="PTHR14418:SF5">
    <property type="entry name" value="CONDENSIN COMPLEX SUBUNIT 3"/>
    <property type="match status" value="1"/>
</dbReference>
<comment type="similarity">
    <text evidence="2">Belongs to the CND3 (condensin subunit 3) family.</text>
</comment>
<reference evidence="11 12" key="1">
    <citation type="journal article" date="2019" name="Nat. Ecol. Evol.">
        <title>Megaphylogeny resolves global patterns of mushroom evolution.</title>
        <authorList>
            <person name="Varga T."/>
            <person name="Krizsan K."/>
            <person name="Foldi C."/>
            <person name="Dima B."/>
            <person name="Sanchez-Garcia M."/>
            <person name="Sanchez-Ramirez S."/>
            <person name="Szollosi G.J."/>
            <person name="Szarkandi J.G."/>
            <person name="Papp V."/>
            <person name="Albert L."/>
            <person name="Andreopoulos W."/>
            <person name="Angelini C."/>
            <person name="Antonin V."/>
            <person name="Barry K.W."/>
            <person name="Bougher N.L."/>
            <person name="Buchanan P."/>
            <person name="Buyck B."/>
            <person name="Bense V."/>
            <person name="Catcheside P."/>
            <person name="Chovatia M."/>
            <person name="Cooper J."/>
            <person name="Damon W."/>
            <person name="Desjardin D."/>
            <person name="Finy P."/>
            <person name="Geml J."/>
            <person name="Haridas S."/>
            <person name="Hughes K."/>
            <person name="Justo A."/>
            <person name="Karasinski D."/>
            <person name="Kautmanova I."/>
            <person name="Kiss B."/>
            <person name="Kocsube S."/>
            <person name="Kotiranta H."/>
            <person name="LaButti K.M."/>
            <person name="Lechner B.E."/>
            <person name="Liimatainen K."/>
            <person name="Lipzen A."/>
            <person name="Lukacs Z."/>
            <person name="Mihaltcheva S."/>
            <person name="Morgado L.N."/>
            <person name="Niskanen T."/>
            <person name="Noordeloos M.E."/>
            <person name="Ohm R.A."/>
            <person name="Ortiz-Santana B."/>
            <person name="Ovrebo C."/>
            <person name="Racz N."/>
            <person name="Riley R."/>
            <person name="Savchenko A."/>
            <person name="Shiryaev A."/>
            <person name="Soop K."/>
            <person name="Spirin V."/>
            <person name="Szebenyi C."/>
            <person name="Tomsovsky M."/>
            <person name="Tulloss R.E."/>
            <person name="Uehling J."/>
            <person name="Grigoriev I.V."/>
            <person name="Vagvolgyi C."/>
            <person name="Papp T."/>
            <person name="Martin F.M."/>
            <person name="Miettinen O."/>
            <person name="Hibbett D.S."/>
            <person name="Nagy L.G."/>
        </authorList>
    </citation>
    <scope>NUCLEOTIDE SEQUENCE [LARGE SCALE GENOMIC DNA]</scope>
    <source>
        <strain evidence="11 12">CBS 121175</strain>
    </source>
</reference>
<dbReference type="GO" id="GO:0051301">
    <property type="term" value="P:cell division"/>
    <property type="evidence" value="ECO:0007669"/>
    <property type="project" value="UniProtKB-KW"/>
</dbReference>
<keyword evidence="3" id="KW-0158">Chromosome</keyword>
<dbReference type="InterPro" id="IPR021133">
    <property type="entry name" value="HEAT_type_2"/>
</dbReference>
<evidence type="ECO:0000259" key="10">
    <source>
        <dbReference type="Pfam" id="PF12719"/>
    </source>
</evidence>
<dbReference type="PROSITE" id="PS50077">
    <property type="entry name" value="HEAT_REPEAT"/>
    <property type="match status" value="1"/>
</dbReference>
<feature type="compositionally biased region" description="Basic and acidic residues" evidence="9">
    <location>
        <begin position="931"/>
        <end position="944"/>
    </location>
</feature>
<dbReference type="AlphaFoldDB" id="A0A5C3L0W1"/>
<evidence type="ECO:0000256" key="7">
    <source>
        <dbReference type="ARBA" id="ARBA00023306"/>
    </source>
</evidence>
<sequence length="1128" mass="125262">MAKSTEPYNLEDLFEAIATIFDQVQQSLANHKKNCVALYKLHQRAATVTKNIEKKNGTTSVKYVGEKALADAFLDMINRVLVIKKGPPAADRIVKFVGSYVQYLNEKAIQEAASSTSDEAEETTTTRFVARTLGWLLEGFPAKNKNVRFRCLHLVSELISHIGEVDEDTYNLLREGLVERLNDKEPIIRANAAAALSKLVGSEDPDEIETGEQSVLDILLEVMGSDPTADVRRAALLNVPLTAATINAILQRTRDVDTITRKIMYTAVLPKLSHPRELTLVQREQVVKDGLGDREPGVRVAAGKLLAKWFETVHADPTIAEQDPDAWVGDDGGLTKACVAFLDIFDVIGAGETIAVDAITCIFVTRPDIPDAFVFPELYWKQLTPESAVVARVFVEHCVKTNNERRLESASLPVVTAFAFHIQEAYNRMLGVLEQIDAARVVQDGESEELEEDLAKCEVVLGELLRMALKLDYMDEIGRRKVFTVVKDMLAHPQLPPGLIERCVDVLKEIMPSERDLIRMVVEIIVELRENEDIEETENLLGNLDDDDDQSNAENTSTRGRAIGKPKDRDAMSAEDRREADLTDIRCLLLCIAVLERINGSFEDNSTLEGILSDLIIPSVKRKELAMREKALVSLGLCCLIAKLFLGQVENASPEIKVQVLRVILDLLIMYDAEFFKNSEGIAQQVTGFLLQTLQNEDLPQAQAVLCTGICKLLLAGIITDTTLLVSLLLLYISPTTADNQELRQCLSYFFPVYSYASYDNQSRIASIFVSAYDHAVRLHGELEEEQDMISPGDFCLMLVDWTDPAKAVQIANAQMSESQHAHADLAIHILTILYDEDRNDEDKKVFCQALAQIQLPATLNDLAIHKLDLLISNQESQCPFENTAIEKLFSKIKTRFHLTFQERLQKIDPVDLVEDESVLKVYNDIAVKPPKADPSRKAKKAAEAAEQATQNVHSAETSAAPVEEETEAPVLAPAEPSAVDEEEAINHDEPQESAEEEKDEESAAEEPIETEERPSTPLQTKGIKRAPDTPGTSRDDRKRTRTKRNPVDKPKGKKTEESDVERSRSPTPVKKTKAPVRKAAAAKAVKAVKPTTTRATGRTGVRRKVKEPSPELEIEESVVGSEASDEE</sequence>
<dbReference type="Pfam" id="PF12719">
    <property type="entry name" value="Cnd3"/>
    <property type="match status" value="1"/>
</dbReference>
<evidence type="ECO:0000313" key="11">
    <source>
        <dbReference type="EMBL" id="TFK26559.1"/>
    </source>
</evidence>
<organism evidence="11 12">
    <name type="scientific">Coprinopsis marcescibilis</name>
    <name type="common">Agaric fungus</name>
    <name type="synonym">Psathyrella marcescibilis</name>
    <dbReference type="NCBI Taxonomy" id="230819"/>
    <lineage>
        <taxon>Eukaryota</taxon>
        <taxon>Fungi</taxon>
        <taxon>Dikarya</taxon>
        <taxon>Basidiomycota</taxon>
        <taxon>Agaricomycotina</taxon>
        <taxon>Agaricomycetes</taxon>
        <taxon>Agaricomycetidae</taxon>
        <taxon>Agaricales</taxon>
        <taxon>Agaricineae</taxon>
        <taxon>Psathyrellaceae</taxon>
        <taxon>Coprinopsis</taxon>
    </lineage>
</organism>
<keyword evidence="4" id="KW-0132">Cell division</keyword>
<evidence type="ECO:0000313" key="12">
    <source>
        <dbReference type="Proteomes" id="UP000307440"/>
    </source>
</evidence>
<evidence type="ECO:0000256" key="9">
    <source>
        <dbReference type="SAM" id="MobiDB-lite"/>
    </source>
</evidence>
<dbReference type="InterPro" id="IPR025977">
    <property type="entry name" value="Cnd3_C"/>
</dbReference>
<accession>A0A5C3L0W1</accession>
<evidence type="ECO:0000256" key="4">
    <source>
        <dbReference type="ARBA" id="ARBA00022618"/>
    </source>
</evidence>
<evidence type="ECO:0000256" key="8">
    <source>
        <dbReference type="PROSITE-ProRule" id="PRU00103"/>
    </source>
</evidence>
<keyword evidence="7" id="KW-0131">Cell cycle</keyword>
<dbReference type="GO" id="GO:0000796">
    <property type="term" value="C:condensin complex"/>
    <property type="evidence" value="ECO:0007669"/>
    <property type="project" value="InterPro"/>
</dbReference>
<feature type="compositionally biased region" description="Basic and acidic residues" evidence="9">
    <location>
        <begin position="1046"/>
        <end position="1065"/>
    </location>
</feature>
<gene>
    <name evidence="11" type="ORF">FA15DRAFT_730962</name>
</gene>